<protein>
    <submittedName>
        <fullName evidence="1">Uncharacterized protein</fullName>
    </submittedName>
</protein>
<proteinExistence type="predicted"/>
<evidence type="ECO:0000313" key="1">
    <source>
        <dbReference type="EMBL" id="RYJ41772.1"/>
    </source>
</evidence>
<accession>A0A444W7M7</accession>
<reference evidence="1 2" key="1">
    <citation type="submission" date="2014-12" db="EMBL/GenBank/DDBJ databases">
        <title>Genome sequence of Flavobacterium beibuense RSKm HC5.</title>
        <authorList>
            <person name="Kim J.F."/>
            <person name="Song J.Y."/>
            <person name="Kwak M.-J."/>
            <person name="Lee S.-W."/>
        </authorList>
    </citation>
    <scope>NUCLEOTIDE SEQUENCE [LARGE SCALE GENOMIC DNA]</scope>
    <source>
        <strain evidence="1 2">RSKm HC5</strain>
    </source>
</reference>
<comment type="caution">
    <text evidence="1">The sequence shown here is derived from an EMBL/GenBank/DDBJ whole genome shotgun (WGS) entry which is preliminary data.</text>
</comment>
<dbReference type="AlphaFoldDB" id="A0A444W7M7"/>
<dbReference type="EMBL" id="JUIW01000009">
    <property type="protein sequence ID" value="RYJ41772.1"/>
    <property type="molecule type" value="Genomic_DNA"/>
</dbReference>
<sequence>MIFNHGFLFITITPTLNALLVRTAYKVCIYFFANFTGK</sequence>
<keyword evidence="2" id="KW-1185">Reference proteome</keyword>
<evidence type="ECO:0000313" key="2">
    <source>
        <dbReference type="Proteomes" id="UP000289775"/>
    </source>
</evidence>
<name>A0A444W7M7_9FLAO</name>
<organism evidence="1 2">
    <name type="scientific">Flavobacterium beibuense</name>
    <dbReference type="NCBI Taxonomy" id="657326"/>
    <lineage>
        <taxon>Bacteria</taxon>
        <taxon>Pseudomonadati</taxon>
        <taxon>Bacteroidota</taxon>
        <taxon>Flavobacteriia</taxon>
        <taxon>Flavobacteriales</taxon>
        <taxon>Flavobacteriaceae</taxon>
        <taxon>Flavobacterium</taxon>
    </lineage>
</organism>
<gene>
    <name evidence="1" type="ORF">NU09_2697</name>
</gene>
<dbReference type="Proteomes" id="UP000289775">
    <property type="component" value="Unassembled WGS sequence"/>
</dbReference>